<evidence type="ECO:0000256" key="9">
    <source>
        <dbReference type="ARBA" id="ARBA00023049"/>
    </source>
</evidence>
<dbReference type="InterPro" id="IPR034005">
    <property type="entry name" value="M3A_DCP"/>
</dbReference>
<evidence type="ECO:0000256" key="8">
    <source>
        <dbReference type="ARBA" id="ARBA00022833"/>
    </source>
</evidence>
<keyword evidence="8 15" id="KW-0862">Zinc</keyword>
<proteinExistence type="inferred from homology"/>
<dbReference type="Gene3D" id="1.10.1370.10">
    <property type="entry name" value="Neurolysin, domain 3"/>
    <property type="match status" value="1"/>
</dbReference>
<dbReference type="EC" id="3.4.15.5" evidence="12"/>
<comment type="catalytic activity">
    <reaction evidence="10">
        <text>Hydrolysis of unblocked, C-terminal dipeptides from oligopeptides, with broad specificity. Does not hydrolyze bonds in which P1' is Pro, or both P1 and P1' are Gly.</text>
        <dbReference type="EC" id="3.4.15.5"/>
    </reaction>
</comment>
<dbReference type="Gene3D" id="1.10.1370.40">
    <property type="match status" value="1"/>
</dbReference>
<dbReference type="SUPFAM" id="SSF55486">
    <property type="entry name" value="Metalloproteases ('zincins'), catalytic domain"/>
    <property type="match status" value="1"/>
</dbReference>
<dbReference type="Gene3D" id="3.40.390.10">
    <property type="entry name" value="Collagenase (Catalytic Domain)"/>
    <property type="match status" value="1"/>
</dbReference>
<keyword evidence="6 15" id="KW-0479">Metal-binding</keyword>
<keyword evidence="3" id="KW-0963">Cytoplasm</keyword>
<comment type="subcellular location">
    <subcellularLocation>
        <location evidence="1">Cytoplasm</location>
    </subcellularLocation>
</comment>
<dbReference type="FunFam" id="3.40.390.10:FF:000009">
    <property type="entry name" value="Oligopeptidase A"/>
    <property type="match status" value="1"/>
</dbReference>
<dbReference type="InterPro" id="IPR024077">
    <property type="entry name" value="Neurolysin/TOP_dom2"/>
</dbReference>
<comment type="function">
    <text evidence="11">Removes dipeptides from the C-termini of N-blocked tripeptides, tetrapeptides and larger peptides.</text>
</comment>
<dbReference type="PANTHER" id="PTHR43660">
    <property type="entry name" value="DIPEPTIDYL CARBOXYPEPTIDASE"/>
    <property type="match status" value="1"/>
</dbReference>
<dbReference type="Pfam" id="PF01432">
    <property type="entry name" value="Peptidase_M3"/>
    <property type="match status" value="1"/>
</dbReference>
<gene>
    <name evidence="17" type="ORF">GNY06_10645</name>
</gene>
<evidence type="ECO:0000256" key="11">
    <source>
        <dbReference type="ARBA" id="ARBA00054529"/>
    </source>
</evidence>
<dbReference type="FunFam" id="1.10.1370.40:FF:000001">
    <property type="entry name" value="Dipeptidyl carboxypeptidase II"/>
    <property type="match status" value="1"/>
</dbReference>
<name>A0A845PZM1_9FLAO</name>
<dbReference type="GO" id="GO:0004180">
    <property type="term" value="F:carboxypeptidase activity"/>
    <property type="evidence" value="ECO:0007669"/>
    <property type="project" value="UniProtKB-KW"/>
</dbReference>
<evidence type="ECO:0000256" key="13">
    <source>
        <dbReference type="ARBA" id="ARBA00070755"/>
    </source>
</evidence>
<evidence type="ECO:0000256" key="10">
    <source>
        <dbReference type="ARBA" id="ARBA00052506"/>
    </source>
</evidence>
<dbReference type="GO" id="GO:0006508">
    <property type="term" value="P:proteolysis"/>
    <property type="evidence" value="ECO:0007669"/>
    <property type="project" value="UniProtKB-KW"/>
</dbReference>
<evidence type="ECO:0000256" key="15">
    <source>
        <dbReference type="RuleBase" id="RU003435"/>
    </source>
</evidence>
<dbReference type="InterPro" id="IPR024079">
    <property type="entry name" value="MetalloPept_cat_dom_sf"/>
</dbReference>
<evidence type="ECO:0000256" key="5">
    <source>
        <dbReference type="ARBA" id="ARBA00022670"/>
    </source>
</evidence>
<evidence type="ECO:0000256" key="1">
    <source>
        <dbReference type="ARBA" id="ARBA00004496"/>
    </source>
</evidence>
<dbReference type="PANTHER" id="PTHR43660:SF1">
    <property type="entry name" value="DIPEPTIDYL CARBOXYPEPTIDASE"/>
    <property type="match status" value="1"/>
</dbReference>
<comment type="similarity">
    <text evidence="2 15">Belongs to the peptidase M3 family.</text>
</comment>
<dbReference type="InterPro" id="IPR001567">
    <property type="entry name" value="Pept_M3A_M3B_dom"/>
</dbReference>
<organism evidence="17 18">
    <name type="scientific">Elizabethkingia argenteiflava</name>
    <dbReference type="NCBI Taxonomy" id="2681556"/>
    <lineage>
        <taxon>Bacteria</taxon>
        <taxon>Pseudomonadati</taxon>
        <taxon>Bacteroidota</taxon>
        <taxon>Flavobacteriia</taxon>
        <taxon>Flavobacteriales</taxon>
        <taxon>Weeksellaceae</taxon>
        <taxon>Elizabethkingia</taxon>
    </lineage>
</organism>
<reference evidence="17 18" key="1">
    <citation type="submission" date="2019-11" db="EMBL/GenBank/DDBJ databases">
        <title>Characterization of Elizabethkingia argenteiflava sp. nov., isolated from inner surface of Soybean Pods.</title>
        <authorList>
            <person name="Mo S."/>
        </authorList>
    </citation>
    <scope>NUCLEOTIDE SEQUENCE [LARGE SCALE GENOMIC DNA]</scope>
    <source>
        <strain evidence="17 18">YB22</strain>
    </source>
</reference>
<dbReference type="GO" id="GO:0046872">
    <property type="term" value="F:metal ion binding"/>
    <property type="evidence" value="ECO:0007669"/>
    <property type="project" value="UniProtKB-UniRule"/>
</dbReference>
<keyword evidence="7 15" id="KW-0378">Hydrolase</keyword>
<dbReference type="GO" id="GO:0008241">
    <property type="term" value="F:peptidyl-dipeptidase activity"/>
    <property type="evidence" value="ECO:0007669"/>
    <property type="project" value="UniProtKB-EC"/>
</dbReference>
<evidence type="ECO:0000256" key="7">
    <source>
        <dbReference type="ARBA" id="ARBA00022801"/>
    </source>
</evidence>
<dbReference type="GO" id="GO:0004222">
    <property type="term" value="F:metalloendopeptidase activity"/>
    <property type="evidence" value="ECO:0007669"/>
    <property type="project" value="InterPro"/>
</dbReference>
<protein>
    <recommendedName>
        <fullName evidence="13">Dipeptidyl carboxypeptidase</fullName>
        <ecNumber evidence="12">3.4.15.5</ecNumber>
    </recommendedName>
    <alternativeName>
        <fullName evidence="14">Peptidyl-dipeptidase Dcp</fullName>
    </alternativeName>
</protein>
<feature type="domain" description="Peptidase M3A/M3B catalytic" evidence="16">
    <location>
        <begin position="267"/>
        <end position="715"/>
    </location>
</feature>
<evidence type="ECO:0000256" key="2">
    <source>
        <dbReference type="ARBA" id="ARBA00006040"/>
    </source>
</evidence>
<evidence type="ECO:0000256" key="6">
    <source>
        <dbReference type="ARBA" id="ARBA00022723"/>
    </source>
</evidence>
<dbReference type="InterPro" id="IPR045090">
    <property type="entry name" value="Pept_M3A_M3B"/>
</dbReference>
<sequence>MKKVTALMIMSIGTLTTGQTKQHKTMIDKTSNVTQTLVNEQNPLLSKSSLQYQAPEFDKIKNEHFEPAFKYGLEKQLQEIEKITHNPAAATFQNTILALEKSGRDLNRALLIFSNLNSANTNPTLQKLDKKYAPIFAGHNDHIYLNTQLYNRVKKVYEQRHHLNLDPESLRLIEIYKQKFEIAGANLSDPQKDELKKINEQLASLSSTFNNKLLAARKAGALILSDIKELEGLSPDEIAAAAQDAKRAGYEGHYLLALQNTTQQSLLQNIKNRTTREKLFKASWTRAEKGDQNDTRASLEEIASLRLKKAQLLGKKSYSEWALQDQMAKTPQAAMELLAKLAAPAVKKAREEAKEIQQLIDQQKGGFQLEPWDWGFYAEQVRKSKYDLDEKQIKPYFEVRTVLEKGVFYAAEKLYGLTFKERKDLPVYHPDVVAYEVFDRNGQSIALYYLDFYTRDNKNGGAWMSNFVEQSHILGQKPVILNVFNYQKPAPEKPSLISYDDVTTMFHEFGHSLHGIFADQQYATLSGTNVPRDFVEFPSQINENWALDPTILKNYAVHYQTKQAIPEELIVKLKKSKTFNEGYAVTELLAAATLDMAWHSITSKSQLKASNEFENEVLKKYGLLVKEVPTRYHSPYFLHIWSNGYASGYYAYLWSEMLDFNAYQWIEKNGGLTPENGERFRKYILSVGNSVDLNKAFKTFNEYEPSIQPLLEGRGLK</sequence>
<comment type="caution">
    <text evidence="17">The sequence shown here is derived from an EMBL/GenBank/DDBJ whole genome shotgun (WGS) entry which is preliminary data.</text>
</comment>
<evidence type="ECO:0000313" key="18">
    <source>
        <dbReference type="Proteomes" id="UP000553459"/>
    </source>
</evidence>
<evidence type="ECO:0000259" key="16">
    <source>
        <dbReference type="Pfam" id="PF01432"/>
    </source>
</evidence>
<keyword evidence="4 17" id="KW-0121">Carboxypeptidase</keyword>
<keyword evidence="5 15" id="KW-0645">Protease</keyword>
<dbReference type="AlphaFoldDB" id="A0A845PZM1"/>
<evidence type="ECO:0000256" key="4">
    <source>
        <dbReference type="ARBA" id="ARBA00022645"/>
    </source>
</evidence>
<evidence type="ECO:0000256" key="12">
    <source>
        <dbReference type="ARBA" id="ARBA00066668"/>
    </source>
</evidence>
<dbReference type="RefSeq" id="WP_166520070.1">
    <property type="nucleotide sequence ID" value="NZ_JAAABJ010000616.1"/>
</dbReference>
<dbReference type="CDD" id="cd06456">
    <property type="entry name" value="M3A_DCP"/>
    <property type="match status" value="1"/>
</dbReference>
<dbReference type="EMBL" id="JAAABJ010000616">
    <property type="protein sequence ID" value="NAW51808.1"/>
    <property type="molecule type" value="Genomic_DNA"/>
</dbReference>
<keyword evidence="18" id="KW-1185">Reference proteome</keyword>
<evidence type="ECO:0000256" key="3">
    <source>
        <dbReference type="ARBA" id="ARBA00022490"/>
    </source>
</evidence>
<evidence type="ECO:0000313" key="17">
    <source>
        <dbReference type="EMBL" id="NAW51808.1"/>
    </source>
</evidence>
<comment type="cofactor">
    <cofactor evidence="15">
        <name>Zn(2+)</name>
        <dbReference type="ChEBI" id="CHEBI:29105"/>
    </cofactor>
    <text evidence="15">Binds 1 zinc ion.</text>
</comment>
<dbReference type="GO" id="GO:0005829">
    <property type="term" value="C:cytosol"/>
    <property type="evidence" value="ECO:0007669"/>
    <property type="project" value="TreeGrafter"/>
</dbReference>
<accession>A0A845PZM1</accession>
<keyword evidence="9 15" id="KW-0482">Metalloprotease</keyword>
<dbReference type="Proteomes" id="UP000553459">
    <property type="component" value="Unassembled WGS sequence"/>
</dbReference>
<evidence type="ECO:0000256" key="14">
    <source>
        <dbReference type="ARBA" id="ARBA00075608"/>
    </source>
</evidence>